<name>A0ACC2LS88_PERAE</name>
<dbReference type="EMBL" id="CM056811">
    <property type="protein sequence ID" value="KAJ8636297.1"/>
    <property type="molecule type" value="Genomic_DNA"/>
</dbReference>
<accession>A0ACC2LS88</accession>
<gene>
    <name evidence="1" type="ORF">MRB53_010564</name>
</gene>
<protein>
    <submittedName>
        <fullName evidence="1">Uncharacterized protein</fullName>
    </submittedName>
</protein>
<reference evidence="1 2" key="1">
    <citation type="journal article" date="2022" name="Hortic Res">
        <title>A haplotype resolved chromosomal level avocado genome allows analysis of novel avocado genes.</title>
        <authorList>
            <person name="Nath O."/>
            <person name="Fletcher S.J."/>
            <person name="Hayward A."/>
            <person name="Shaw L.M."/>
            <person name="Masouleh A.K."/>
            <person name="Furtado A."/>
            <person name="Henry R.J."/>
            <person name="Mitter N."/>
        </authorList>
    </citation>
    <scope>NUCLEOTIDE SEQUENCE [LARGE SCALE GENOMIC DNA]</scope>
    <source>
        <strain evidence="2">cv. Hass</strain>
        <tissue evidence="1">Leaves</tissue>
    </source>
</reference>
<evidence type="ECO:0000313" key="2">
    <source>
        <dbReference type="Proteomes" id="UP001234297"/>
    </source>
</evidence>
<sequence length="69" mass="7953">MRDLCHEEVEKIRHSQLWTEVVISGGTSTTHILSTLEIPKSLADHTRALQFGGFVIENAERILWLFNNY</sequence>
<proteinExistence type="predicted"/>
<dbReference type="Proteomes" id="UP001234297">
    <property type="component" value="Chromosome 3"/>
</dbReference>
<keyword evidence="2" id="KW-1185">Reference proteome</keyword>
<comment type="caution">
    <text evidence="1">The sequence shown here is derived from an EMBL/GenBank/DDBJ whole genome shotgun (WGS) entry which is preliminary data.</text>
</comment>
<evidence type="ECO:0000313" key="1">
    <source>
        <dbReference type="EMBL" id="KAJ8636297.1"/>
    </source>
</evidence>
<organism evidence="1 2">
    <name type="scientific">Persea americana</name>
    <name type="common">Avocado</name>
    <dbReference type="NCBI Taxonomy" id="3435"/>
    <lineage>
        <taxon>Eukaryota</taxon>
        <taxon>Viridiplantae</taxon>
        <taxon>Streptophyta</taxon>
        <taxon>Embryophyta</taxon>
        <taxon>Tracheophyta</taxon>
        <taxon>Spermatophyta</taxon>
        <taxon>Magnoliopsida</taxon>
        <taxon>Magnoliidae</taxon>
        <taxon>Laurales</taxon>
        <taxon>Lauraceae</taxon>
        <taxon>Persea</taxon>
    </lineage>
</organism>